<feature type="transmembrane region" description="Helical" evidence="1">
    <location>
        <begin position="150"/>
        <end position="168"/>
    </location>
</feature>
<keyword evidence="1" id="KW-1133">Transmembrane helix</keyword>
<proteinExistence type="predicted"/>
<evidence type="ECO:0000313" key="3">
    <source>
        <dbReference type="Proteomes" id="UP000832041"/>
    </source>
</evidence>
<evidence type="ECO:0000313" key="2">
    <source>
        <dbReference type="EMBL" id="UPT22605.1"/>
    </source>
</evidence>
<feature type="transmembrane region" description="Helical" evidence="1">
    <location>
        <begin position="21"/>
        <end position="44"/>
    </location>
</feature>
<protein>
    <submittedName>
        <fullName evidence="2">ABC transporter permease</fullName>
    </submittedName>
</protein>
<reference evidence="2 3" key="1">
    <citation type="submission" date="2020-04" db="EMBL/GenBank/DDBJ databases">
        <title>Thermobifida alba genome sequencing and assembly.</title>
        <authorList>
            <person name="Luzics S."/>
            <person name="Horvath B."/>
            <person name="Nagy I."/>
            <person name="Toth A."/>
            <person name="Nagy I."/>
            <person name="Kukolya J."/>
        </authorList>
    </citation>
    <scope>NUCLEOTIDE SEQUENCE [LARGE SCALE GENOMIC DNA]</scope>
    <source>
        <strain evidence="2 3">DSM 43795</strain>
    </source>
</reference>
<name>A0ABY4L4J3_THEAE</name>
<gene>
    <name evidence="2" type="ORF">FOF52_17950</name>
</gene>
<accession>A0ABY4L4J3</accession>
<evidence type="ECO:0000256" key="1">
    <source>
        <dbReference type="SAM" id="Phobius"/>
    </source>
</evidence>
<keyword evidence="1" id="KW-0472">Membrane</keyword>
<keyword evidence="3" id="KW-1185">Reference proteome</keyword>
<dbReference type="RefSeq" id="WP_248591100.1">
    <property type="nucleotide sequence ID" value="NZ_BAABEB010000009.1"/>
</dbReference>
<organism evidence="2 3">
    <name type="scientific">Thermobifida alba</name>
    <name type="common">Thermomonospora alba</name>
    <dbReference type="NCBI Taxonomy" id="53522"/>
    <lineage>
        <taxon>Bacteria</taxon>
        <taxon>Bacillati</taxon>
        <taxon>Actinomycetota</taxon>
        <taxon>Actinomycetes</taxon>
        <taxon>Streptosporangiales</taxon>
        <taxon>Nocardiopsidaceae</taxon>
        <taxon>Thermobifida</taxon>
    </lineage>
</organism>
<dbReference type="EMBL" id="CP051627">
    <property type="protein sequence ID" value="UPT22605.1"/>
    <property type="molecule type" value="Genomic_DNA"/>
</dbReference>
<sequence>MNLSLGHAVVAETVKLRTLPAALVTVAVTVAGTAGLAALLAVAARDTAGAETVPALHTALQTVGYTQVGFVLLGVLTITTEYSGGQIHASLAGVPRRMVLLSGKTAALLGAALPTAAAAVAVAVAAVQLVLGERAQPLGEQFAEVGVRPLAGAVAYLVLVGLFGYAVAVPARSPVTALVVLLPVLLLVPPLLDAVTDHAEYLPSPAGAQMYQPGPVPDGALGPLLGGAVMAGWTVAAFAVAAAVFHRRDA</sequence>
<keyword evidence="1" id="KW-0812">Transmembrane</keyword>
<feature type="transmembrane region" description="Helical" evidence="1">
    <location>
        <begin position="220"/>
        <end position="245"/>
    </location>
</feature>
<feature type="transmembrane region" description="Helical" evidence="1">
    <location>
        <begin position="64"/>
        <end position="84"/>
    </location>
</feature>
<dbReference type="Proteomes" id="UP000832041">
    <property type="component" value="Chromosome"/>
</dbReference>
<feature type="transmembrane region" description="Helical" evidence="1">
    <location>
        <begin position="105"/>
        <end position="130"/>
    </location>
</feature>
<feature type="transmembrane region" description="Helical" evidence="1">
    <location>
        <begin position="175"/>
        <end position="192"/>
    </location>
</feature>